<dbReference type="EMBL" id="KN716235">
    <property type="protein sequence ID" value="KJH49437.1"/>
    <property type="molecule type" value="Genomic_DNA"/>
</dbReference>
<feature type="compositionally biased region" description="Basic residues" evidence="1">
    <location>
        <begin position="1"/>
        <end position="10"/>
    </location>
</feature>
<protein>
    <submittedName>
        <fullName evidence="2">Uncharacterized protein</fullName>
    </submittedName>
</protein>
<evidence type="ECO:0000256" key="1">
    <source>
        <dbReference type="SAM" id="MobiDB-lite"/>
    </source>
</evidence>
<reference evidence="2 3" key="1">
    <citation type="submission" date="2013-11" db="EMBL/GenBank/DDBJ databases">
        <title>Draft genome of the bovine lungworm Dictyocaulus viviparus.</title>
        <authorList>
            <person name="Mitreva M."/>
        </authorList>
    </citation>
    <scope>NUCLEOTIDE SEQUENCE [LARGE SCALE GENOMIC DNA]</scope>
    <source>
        <strain evidence="2 3">HannoverDv2000</strain>
    </source>
</reference>
<dbReference type="Proteomes" id="UP000053766">
    <property type="component" value="Unassembled WGS sequence"/>
</dbReference>
<proteinExistence type="predicted"/>
<evidence type="ECO:0000313" key="3">
    <source>
        <dbReference type="Proteomes" id="UP000053766"/>
    </source>
</evidence>
<feature type="compositionally biased region" description="Low complexity" evidence="1">
    <location>
        <begin position="20"/>
        <end position="29"/>
    </location>
</feature>
<name>A0A0D8XZY1_DICVI</name>
<evidence type="ECO:0000313" key="2">
    <source>
        <dbReference type="EMBL" id="KJH49437.1"/>
    </source>
</evidence>
<keyword evidence="3" id="KW-1185">Reference proteome</keyword>
<sequence length="252" mass="28689">MSARHSRRLRSCPSSMKITSPSYSVSSPQRSVPVSARYHTELCWSPTSDPLLLNTPLSFRISEPFMLSKLAAQCDSPPPEIVSEFEPTPMVAQSILEDDFSSDFNFSYPQCCPPAFVHEPAVPRLLLDDSPPLKSRVSARFHTTLFPIAENRPSYVLSHREHSKPIMQRKKKERIAKMNDPLHDVDWLNVSPRVMQLVKDDLPKLFEHVRAATSDSASVVLVSPRSPTGLTCMENWDSYIKMLEEYNKPYER</sequence>
<reference evidence="3" key="2">
    <citation type="journal article" date="2016" name="Sci. Rep.">
        <title>Dictyocaulus viviparus genome, variome and transcriptome elucidate lungworm biology and support future intervention.</title>
        <authorList>
            <person name="McNulty S.N."/>
            <person name="Strube C."/>
            <person name="Rosa B.A."/>
            <person name="Martin J.C."/>
            <person name="Tyagi R."/>
            <person name="Choi Y.J."/>
            <person name="Wang Q."/>
            <person name="Hallsworth Pepin K."/>
            <person name="Zhang X."/>
            <person name="Ozersky P."/>
            <person name="Wilson R.K."/>
            <person name="Sternberg P.W."/>
            <person name="Gasser R.B."/>
            <person name="Mitreva M."/>
        </authorList>
    </citation>
    <scope>NUCLEOTIDE SEQUENCE [LARGE SCALE GENOMIC DNA]</scope>
    <source>
        <strain evidence="3">HannoverDv2000</strain>
    </source>
</reference>
<organism evidence="2 3">
    <name type="scientific">Dictyocaulus viviparus</name>
    <name type="common">Bovine lungworm</name>
    <dbReference type="NCBI Taxonomy" id="29172"/>
    <lineage>
        <taxon>Eukaryota</taxon>
        <taxon>Metazoa</taxon>
        <taxon>Ecdysozoa</taxon>
        <taxon>Nematoda</taxon>
        <taxon>Chromadorea</taxon>
        <taxon>Rhabditida</taxon>
        <taxon>Rhabditina</taxon>
        <taxon>Rhabditomorpha</taxon>
        <taxon>Strongyloidea</taxon>
        <taxon>Metastrongylidae</taxon>
        <taxon>Dictyocaulus</taxon>
    </lineage>
</organism>
<dbReference type="AlphaFoldDB" id="A0A0D8XZY1"/>
<accession>A0A0D8XZY1</accession>
<gene>
    <name evidence="2" type="ORF">DICVIV_04454</name>
</gene>
<feature type="region of interest" description="Disordered" evidence="1">
    <location>
        <begin position="1"/>
        <end position="29"/>
    </location>
</feature>
<dbReference type="OrthoDB" id="297496at2759"/>